<dbReference type="SMART" id="SM00052">
    <property type="entry name" value="EAL"/>
    <property type="match status" value="1"/>
</dbReference>
<dbReference type="Pfam" id="PF00563">
    <property type="entry name" value="EAL"/>
    <property type="match status" value="1"/>
</dbReference>
<dbReference type="AlphaFoldDB" id="A0A543Q1V2"/>
<keyword evidence="2" id="KW-0378">Hydrolase</keyword>
<dbReference type="InterPro" id="IPR035919">
    <property type="entry name" value="EAL_sf"/>
</dbReference>
<dbReference type="PANTHER" id="PTHR33121:SF70">
    <property type="entry name" value="SIGNALING PROTEIN YKOW"/>
    <property type="match status" value="1"/>
</dbReference>
<protein>
    <submittedName>
        <fullName evidence="2">Putative cyclic di-GMP phosphodiesterase PdeA</fullName>
        <ecNumber evidence="2">3.1.4.52</ecNumber>
    </submittedName>
</protein>
<accession>A0A543Q1V2</accession>
<dbReference type="PANTHER" id="PTHR33121">
    <property type="entry name" value="CYCLIC DI-GMP PHOSPHODIESTERASE PDEF"/>
    <property type="match status" value="1"/>
</dbReference>
<dbReference type="Gene3D" id="3.20.20.450">
    <property type="entry name" value="EAL domain"/>
    <property type="match status" value="1"/>
</dbReference>
<dbReference type="SUPFAM" id="SSF141868">
    <property type="entry name" value="EAL domain-like"/>
    <property type="match status" value="1"/>
</dbReference>
<dbReference type="PROSITE" id="PS50883">
    <property type="entry name" value="EAL"/>
    <property type="match status" value="1"/>
</dbReference>
<dbReference type="InterPro" id="IPR001633">
    <property type="entry name" value="EAL_dom"/>
</dbReference>
<sequence>MSATVANPHVLDFHYRLEPLLRLSDHGVIGHELLAGADFCPAFDSPDWYRFYAFLVQEIPRILAQYPGLLFINISGEQFIDPVIFDLLRQYPADSGRLVLEWTEQSFHHAQMPDVLAAIAKAKRLGYQIAVDDIGAGVDGMGRAIACNPHFGKIDGQILIHAREQAENPHLFMRGMADSLRAHGITVIAEFIETEADRHIAVAAGVDIGQGYLWTQSKLSLPTSKAGGFFPRTSIP</sequence>
<dbReference type="GO" id="GO:0071111">
    <property type="term" value="F:cyclic-guanylate-specific phosphodiesterase activity"/>
    <property type="evidence" value="ECO:0007669"/>
    <property type="project" value="UniProtKB-EC"/>
</dbReference>
<feature type="domain" description="EAL" evidence="1">
    <location>
        <begin position="1"/>
        <end position="231"/>
    </location>
</feature>
<reference evidence="2 3" key="1">
    <citation type="submission" date="2019-03" db="EMBL/GenBank/DDBJ databases">
        <title>New insights into Acidothiobacillus thiooxidans sulfur metabolism through coupled gene expression, solution geochemistry, microscopy and spectroscopy analyses.</title>
        <authorList>
            <person name="Camacho D."/>
            <person name="Frazao R."/>
            <person name="Fouillen A."/>
            <person name="Nanci A."/>
            <person name="Lang B.F."/>
            <person name="Apte S.C."/>
            <person name="Baron C."/>
            <person name="Warren L.A."/>
        </authorList>
    </citation>
    <scope>NUCLEOTIDE SEQUENCE [LARGE SCALE GENOMIC DNA]</scope>
    <source>
        <strain evidence="2 3">ATCC 19377</strain>
    </source>
</reference>
<name>A0A543Q1V2_ACITH</name>
<dbReference type="InterPro" id="IPR050706">
    <property type="entry name" value="Cyclic-di-GMP_PDE-like"/>
</dbReference>
<evidence type="ECO:0000313" key="2">
    <source>
        <dbReference type="EMBL" id="TQN50278.1"/>
    </source>
</evidence>
<dbReference type="Proteomes" id="UP000315403">
    <property type="component" value="Unassembled WGS sequence"/>
</dbReference>
<comment type="caution">
    <text evidence="2">The sequence shown here is derived from an EMBL/GenBank/DDBJ whole genome shotgun (WGS) entry which is preliminary data.</text>
</comment>
<dbReference type="EC" id="3.1.4.52" evidence="2"/>
<organism evidence="2 3">
    <name type="scientific">Acidithiobacillus thiooxidans ATCC 19377</name>
    <dbReference type="NCBI Taxonomy" id="637390"/>
    <lineage>
        <taxon>Bacteria</taxon>
        <taxon>Pseudomonadati</taxon>
        <taxon>Pseudomonadota</taxon>
        <taxon>Acidithiobacillia</taxon>
        <taxon>Acidithiobacillales</taxon>
        <taxon>Acidithiobacillaceae</taxon>
        <taxon>Acidithiobacillus</taxon>
    </lineage>
</organism>
<dbReference type="EMBL" id="SZUV01000001">
    <property type="protein sequence ID" value="TQN50278.1"/>
    <property type="molecule type" value="Genomic_DNA"/>
</dbReference>
<evidence type="ECO:0000259" key="1">
    <source>
        <dbReference type="PROSITE" id="PS50883"/>
    </source>
</evidence>
<gene>
    <name evidence="2" type="primary">pdeA</name>
    <name evidence="2" type="ORF">DLNHIDIE_00131</name>
</gene>
<proteinExistence type="predicted"/>
<dbReference type="CDD" id="cd01948">
    <property type="entry name" value="EAL"/>
    <property type="match status" value="1"/>
</dbReference>
<evidence type="ECO:0000313" key="3">
    <source>
        <dbReference type="Proteomes" id="UP000315403"/>
    </source>
</evidence>